<evidence type="ECO:0000313" key="12">
    <source>
        <dbReference type="Proteomes" id="UP000006039"/>
    </source>
</evidence>
<dbReference type="VEuPathDB" id="FungiDB:GGTG_00614"/>
<dbReference type="GO" id="GO:0046970">
    <property type="term" value="F:histone H4K16 deacetylase activity, NAD-dependent"/>
    <property type="evidence" value="ECO:0007669"/>
    <property type="project" value="TreeGrafter"/>
</dbReference>
<dbReference type="PANTHER" id="PTHR11085:SF9">
    <property type="entry name" value="NAD-DEPENDENT PROTEIN DEACETYLASE SIRTUIN-1"/>
    <property type="match status" value="1"/>
</dbReference>
<feature type="compositionally biased region" description="Low complexity" evidence="8">
    <location>
        <begin position="563"/>
        <end position="573"/>
    </location>
</feature>
<feature type="region of interest" description="Disordered" evidence="8">
    <location>
        <begin position="375"/>
        <end position="433"/>
    </location>
</feature>
<evidence type="ECO:0000256" key="4">
    <source>
        <dbReference type="ARBA" id="ARBA00022723"/>
    </source>
</evidence>
<evidence type="ECO:0000256" key="5">
    <source>
        <dbReference type="ARBA" id="ARBA00022833"/>
    </source>
</evidence>
<dbReference type="STRING" id="644352.J3NH76"/>
<feature type="binding site" evidence="7">
    <location>
        <position position="348"/>
    </location>
    <ligand>
        <name>Zn(2+)</name>
        <dbReference type="ChEBI" id="CHEBI:29105"/>
    </ligand>
</feature>
<dbReference type="AlphaFoldDB" id="J3NH76"/>
<feature type="binding site" evidence="7">
    <location>
        <position position="345"/>
    </location>
    <ligand>
        <name>Zn(2+)</name>
        <dbReference type="ChEBI" id="CHEBI:29105"/>
    </ligand>
</feature>
<dbReference type="OrthoDB" id="420264at2759"/>
<dbReference type="GO" id="GO:0070403">
    <property type="term" value="F:NAD+ binding"/>
    <property type="evidence" value="ECO:0007669"/>
    <property type="project" value="InterPro"/>
</dbReference>
<proteinExistence type="inferred from homology"/>
<dbReference type="PROSITE" id="PS50305">
    <property type="entry name" value="SIRTUIN"/>
    <property type="match status" value="1"/>
</dbReference>
<sequence length="580" mass="63083">MASSMRIEKRKPKKTAAAAPKAKVGSAAAAAAALFAHNGKAKKEVANGNGIKGGVVARVQRPTAPPRYPVKAEDVMDDSSDAGDNMYLEDDIKHGAATHDDHLLAELEERGDADSICEDVIGSSVEDRFFTDIPGSCTPMDAMRLRRLLREVGPTEFVSQTVESGVYTAKKLLTAFSVRPPEFLEGAMDEDYLPFLSLAVTRELQKRAKLFQYNTVDDAVSLLKRSKNIVVLTGAGISTSLGIPDFRSKDIGLYSMLGDLGLDDPQQVFELSLFHEDPSIFYSVARKVLPNHNRCSPTHAFIALLQQKGKLLTNYTQNIDNIEEVAGIDPERLVQCHGSWSTATCTRCGHRVPGKTLFPTVEAGGIPRCLKCAPKGRPASKVRRKRRSDDDDDGSYGRRTSGRRGVRDRDSVSDSDPDTNGGGGGGGGVMKPDITFFGEQLPRRFGERLFGHDRDLVDLVIVIGTSLKVKPVSELVPVLPAHVPQIYISRDAVSHAHFDIDLLGDCDVVVAELCRRAGWDLNHEMVPPGEEVDISLEEGYWSRHRFRALNKQKPAQKTPAPAPAAAAAPAGTTRRTRAAA</sequence>
<feature type="domain" description="Deacetylase sirtuin-type" evidence="9">
    <location>
        <begin position="209"/>
        <end position="520"/>
    </location>
</feature>
<dbReference type="GO" id="GO:0005634">
    <property type="term" value="C:nucleus"/>
    <property type="evidence" value="ECO:0007669"/>
    <property type="project" value="TreeGrafter"/>
</dbReference>
<evidence type="ECO:0000256" key="7">
    <source>
        <dbReference type="PROSITE-ProRule" id="PRU00236"/>
    </source>
</evidence>
<evidence type="ECO:0000313" key="11">
    <source>
        <dbReference type="EnsemblFungi" id="EJT80619"/>
    </source>
</evidence>
<feature type="region of interest" description="Disordered" evidence="8">
    <location>
        <begin position="1"/>
        <end position="22"/>
    </location>
</feature>
<reference evidence="10" key="3">
    <citation type="submission" date="2010-09" db="EMBL/GenBank/DDBJ databases">
        <title>Annotation of Gaeumannomyces graminis var. tritici R3-111a-1.</title>
        <authorList>
            <consortium name="The Broad Institute Genome Sequencing Platform"/>
            <person name="Ma L.-J."/>
            <person name="Dead R."/>
            <person name="Young S.K."/>
            <person name="Zeng Q."/>
            <person name="Gargeya S."/>
            <person name="Fitzgerald M."/>
            <person name="Haas B."/>
            <person name="Abouelleil A."/>
            <person name="Alvarado L."/>
            <person name="Arachchi H.M."/>
            <person name="Berlin A."/>
            <person name="Brown A."/>
            <person name="Chapman S.B."/>
            <person name="Chen Z."/>
            <person name="Dunbar C."/>
            <person name="Freedman E."/>
            <person name="Gearin G."/>
            <person name="Gellesch M."/>
            <person name="Goldberg J."/>
            <person name="Griggs A."/>
            <person name="Gujja S."/>
            <person name="Heiman D."/>
            <person name="Howarth C."/>
            <person name="Larson L."/>
            <person name="Lui A."/>
            <person name="MacDonald P.J.P."/>
            <person name="Mehta T."/>
            <person name="Montmayeur A."/>
            <person name="Murphy C."/>
            <person name="Neiman D."/>
            <person name="Pearson M."/>
            <person name="Priest M."/>
            <person name="Roberts A."/>
            <person name="Saif S."/>
            <person name="Shea T."/>
            <person name="Shenoy N."/>
            <person name="Sisk P."/>
            <person name="Stolte C."/>
            <person name="Sykes S."/>
            <person name="Yandava C."/>
            <person name="Wortman J."/>
            <person name="Nusbaum C."/>
            <person name="Birren B."/>
        </authorList>
    </citation>
    <scope>NUCLEOTIDE SEQUENCE</scope>
    <source>
        <strain evidence="10">R3-111a-1</strain>
    </source>
</reference>
<evidence type="ECO:0000256" key="8">
    <source>
        <dbReference type="SAM" id="MobiDB-lite"/>
    </source>
</evidence>
<dbReference type="Gene3D" id="3.30.1600.10">
    <property type="entry name" value="SIR2/SIRT2 'Small Domain"/>
    <property type="match status" value="1"/>
</dbReference>
<gene>
    <name evidence="11" type="primary">20341072</name>
    <name evidence="10" type="ORF">GGTG_00614</name>
</gene>
<dbReference type="Proteomes" id="UP000006039">
    <property type="component" value="Unassembled WGS sequence"/>
</dbReference>
<evidence type="ECO:0000313" key="10">
    <source>
        <dbReference type="EMBL" id="EJT80619.1"/>
    </source>
</evidence>
<dbReference type="GO" id="GO:0046872">
    <property type="term" value="F:metal ion binding"/>
    <property type="evidence" value="ECO:0007669"/>
    <property type="project" value="UniProtKB-KW"/>
</dbReference>
<feature type="binding site" evidence="7">
    <location>
        <position position="369"/>
    </location>
    <ligand>
        <name>Zn(2+)</name>
        <dbReference type="ChEBI" id="CHEBI:29105"/>
    </ligand>
</feature>
<evidence type="ECO:0000256" key="6">
    <source>
        <dbReference type="ARBA" id="ARBA00023027"/>
    </source>
</evidence>
<keyword evidence="12" id="KW-1185">Reference proteome</keyword>
<reference evidence="12" key="1">
    <citation type="submission" date="2010-07" db="EMBL/GenBank/DDBJ databases">
        <title>The genome sequence of Gaeumannomyces graminis var. tritici strain R3-111a-1.</title>
        <authorList>
            <consortium name="The Broad Institute Genome Sequencing Platform"/>
            <person name="Ma L.-J."/>
            <person name="Dead R."/>
            <person name="Young S."/>
            <person name="Zeng Q."/>
            <person name="Koehrsen M."/>
            <person name="Alvarado L."/>
            <person name="Berlin A."/>
            <person name="Chapman S.B."/>
            <person name="Chen Z."/>
            <person name="Freedman E."/>
            <person name="Gellesch M."/>
            <person name="Goldberg J."/>
            <person name="Griggs A."/>
            <person name="Gujja S."/>
            <person name="Heilman E.R."/>
            <person name="Heiman D."/>
            <person name="Hepburn T."/>
            <person name="Howarth C."/>
            <person name="Jen D."/>
            <person name="Larson L."/>
            <person name="Mehta T."/>
            <person name="Neiman D."/>
            <person name="Pearson M."/>
            <person name="Roberts A."/>
            <person name="Saif S."/>
            <person name="Shea T."/>
            <person name="Shenoy N."/>
            <person name="Sisk P."/>
            <person name="Stolte C."/>
            <person name="Sykes S."/>
            <person name="Walk T."/>
            <person name="White J."/>
            <person name="Yandava C."/>
            <person name="Haas B."/>
            <person name="Nusbaum C."/>
            <person name="Birren B."/>
        </authorList>
    </citation>
    <scope>NUCLEOTIDE SEQUENCE [LARGE SCALE GENOMIC DNA]</scope>
    <source>
        <strain evidence="12">R3-111a-1</strain>
    </source>
</reference>
<keyword evidence="4 7" id="KW-0479">Metal-binding</keyword>
<feature type="active site" description="Proton acceptor" evidence="7">
    <location>
        <position position="337"/>
    </location>
</feature>
<evidence type="ECO:0000256" key="1">
    <source>
        <dbReference type="ARBA" id="ARBA00001947"/>
    </source>
</evidence>
<name>J3NH76_GAET3</name>
<evidence type="ECO:0000256" key="2">
    <source>
        <dbReference type="ARBA" id="ARBA00006924"/>
    </source>
</evidence>
<comment type="similarity">
    <text evidence="2">Belongs to the sirtuin family. Class I subfamily.</text>
</comment>
<protein>
    <submittedName>
        <fullName evidence="10">NAD-dependent histone deacetylase SIR2</fullName>
    </submittedName>
</protein>
<feature type="binding site" evidence="7">
    <location>
        <position position="372"/>
    </location>
    <ligand>
        <name>Zn(2+)</name>
        <dbReference type="ChEBI" id="CHEBI:29105"/>
    </ligand>
</feature>
<dbReference type="InterPro" id="IPR003000">
    <property type="entry name" value="Sirtuin"/>
</dbReference>
<evidence type="ECO:0000256" key="3">
    <source>
        <dbReference type="ARBA" id="ARBA00022679"/>
    </source>
</evidence>
<reference evidence="11" key="5">
    <citation type="submission" date="2018-04" db="UniProtKB">
        <authorList>
            <consortium name="EnsemblFungi"/>
        </authorList>
    </citation>
    <scope>IDENTIFICATION</scope>
    <source>
        <strain evidence="11">R3-111a-1</strain>
    </source>
</reference>
<dbReference type="Gene3D" id="3.40.50.1220">
    <property type="entry name" value="TPP-binding domain"/>
    <property type="match status" value="1"/>
</dbReference>
<dbReference type="RefSeq" id="XP_009216628.1">
    <property type="nucleotide sequence ID" value="XM_009218364.1"/>
</dbReference>
<dbReference type="PANTHER" id="PTHR11085">
    <property type="entry name" value="NAD-DEPENDENT PROTEIN DEACYLASE SIRTUIN-5, MITOCHONDRIAL-RELATED"/>
    <property type="match status" value="1"/>
</dbReference>
<evidence type="ECO:0000259" key="9">
    <source>
        <dbReference type="PROSITE" id="PS50305"/>
    </source>
</evidence>
<keyword evidence="5 7" id="KW-0862">Zinc</keyword>
<feature type="compositionally biased region" description="Gly residues" evidence="8">
    <location>
        <begin position="420"/>
        <end position="429"/>
    </location>
</feature>
<dbReference type="InterPro" id="IPR026591">
    <property type="entry name" value="Sirtuin_cat_small_dom_sf"/>
</dbReference>
<comment type="cofactor">
    <cofactor evidence="1">
        <name>Zn(2+)</name>
        <dbReference type="ChEBI" id="CHEBI:29105"/>
    </cofactor>
</comment>
<organism evidence="10">
    <name type="scientific">Gaeumannomyces tritici (strain R3-111a-1)</name>
    <name type="common">Wheat and barley take-all root rot fungus</name>
    <name type="synonym">Gaeumannomyces graminis var. tritici</name>
    <dbReference type="NCBI Taxonomy" id="644352"/>
    <lineage>
        <taxon>Eukaryota</taxon>
        <taxon>Fungi</taxon>
        <taxon>Dikarya</taxon>
        <taxon>Ascomycota</taxon>
        <taxon>Pezizomycotina</taxon>
        <taxon>Sordariomycetes</taxon>
        <taxon>Sordariomycetidae</taxon>
        <taxon>Magnaporthales</taxon>
        <taxon>Magnaporthaceae</taxon>
        <taxon>Gaeumannomyces</taxon>
    </lineage>
</organism>
<dbReference type="Pfam" id="PF02146">
    <property type="entry name" value="SIR2"/>
    <property type="match status" value="1"/>
</dbReference>
<dbReference type="FunCoup" id="J3NH76">
    <property type="interactions" value="252"/>
</dbReference>
<dbReference type="eggNOG" id="KOG2684">
    <property type="taxonomic scope" value="Eukaryota"/>
</dbReference>
<dbReference type="InterPro" id="IPR026590">
    <property type="entry name" value="Ssirtuin_cat_dom"/>
</dbReference>
<dbReference type="InterPro" id="IPR029035">
    <property type="entry name" value="DHS-like_NAD/FAD-binding_dom"/>
</dbReference>
<dbReference type="InterPro" id="IPR050134">
    <property type="entry name" value="NAD-dep_sirtuin_deacylases"/>
</dbReference>
<dbReference type="EnsemblFungi" id="EJT80619">
    <property type="protein sequence ID" value="EJT80619"/>
    <property type="gene ID" value="GGTG_00614"/>
</dbReference>
<reference evidence="10" key="2">
    <citation type="submission" date="2010-07" db="EMBL/GenBank/DDBJ databases">
        <authorList>
            <consortium name="The Broad Institute Genome Sequencing Platform"/>
            <consortium name="Broad Institute Genome Sequencing Center for Infectious Disease"/>
            <person name="Ma L.-J."/>
            <person name="Dead R."/>
            <person name="Young S."/>
            <person name="Zeng Q."/>
            <person name="Koehrsen M."/>
            <person name="Alvarado L."/>
            <person name="Berlin A."/>
            <person name="Chapman S.B."/>
            <person name="Chen Z."/>
            <person name="Freedman E."/>
            <person name="Gellesch M."/>
            <person name="Goldberg J."/>
            <person name="Griggs A."/>
            <person name="Gujja S."/>
            <person name="Heilman E.R."/>
            <person name="Heiman D."/>
            <person name="Hepburn T."/>
            <person name="Howarth C."/>
            <person name="Jen D."/>
            <person name="Larson L."/>
            <person name="Mehta T."/>
            <person name="Neiman D."/>
            <person name="Pearson M."/>
            <person name="Roberts A."/>
            <person name="Saif S."/>
            <person name="Shea T."/>
            <person name="Shenoy N."/>
            <person name="Sisk P."/>
            <person name="Stolte C."/>
            <person name="Sykes S."/>
            <person name="Walk T."/>
            <person name="White J."/>
            <person name="Yandava C."/>
            <person name="Haas B."/>
            <person name="Nusbaum C."/>
            <person name="Birren B."/>
        </authorList>
    </citation>
    <scope>NUCLEOTIDE SEQUENCE</scope>
    <source>
        <strain evidence="10">R3-111a-1</strain>
    </source>
</reference>
<dbReference type="SUPFAM" id="SSF52467">
    <property type="entry name" value="DHS-like NAD/FAD-binding domain"/>
    <property type="match status" value="1"/>
</dbReference>
<feature type="region of interest" description="Disordered" evidence="8">
    <location>
        <begin position="551"/>
        <end position="580"/>
    </location>
</feature>
<dbReference type="GeneID" id="20341072"/>
<reference evidence="11" key="4">
    <citation type="journal article" date="2015" name="G3 (Bethesda)">
        <title>Genome sequences of three phytopathogenic species of the Magnaporthaceae family of fungi.</title>
        <authorList>
            <person name="Okagaki L.H."/>
            <person name="Nunes C.C."/>
            <person name="Sailsbery J."/>
            <person name="Clay B."/>
            <person name="Brown D."/>
            <person name="John T."/>
            <person name="Oh Y."/>
            <person name="Young N."/>
            <person name="Fitzgerald M."/>
            <person name="Haas B.J."/>
            <person name="Zeng Q."/>
            <person name="Young S."/>
            <person name="Adiconis X."/>
            <person name="Fan L."/>
            <person name="Levin J.Z."/>
            <person name="Mitchell T.K."/>
            <person name="Okubara P.A."/>
            <person name="Farman M.L."/>
            <person name="Kohn L.M."/>
            <person name="Birren B."/>
            <person name="Ma L.-J."/>
            <person name="Dean R.A."/>
        </authorList>
    </citation>
    <scope>NUCLEOTIDE SEQUENCE</scope>
    <source>
        <strain evidence="11">R3-111a-1</strain>
    </source>
</reference>
<dbReference type="EMBL" id="GL385395">
    <property type="protein sequence ID" value="EJT80619.1"/>
    <property type="molecule type" value="Genomic_DNA"/>
</dbReference>
<dbReference type="HOGENOM" id="CLU_023643_5_3_1"/>
<keyword evidence="6" id="KW-0520">NAD</keyword>
<keyword evidence="3" id="KW-0808">Transferase</keyword>
<accession>J3NH76</accession>